<dbReference type="InterPro" id="IPR009097">
    <property type="entry name" value="Cyclic_Pdiesterase"/>
</dbReference>
<protein>
    <submittedName>
        <fullName evidence="1">2'-5' RNA ligase</fullName>
    </submittedName>
</protein>
<dbReference type="RefSeq" id="WP_012796521.1">
    <property type="nucleotide sequence ID" value="NZ_CALJZO010000118.1"/>
</dbReference>
<comment type="caution">
    <text evidence="1">The sequence shown here is derived from an EMBL/GenBank/DDBJ whole genome shotgun (WGS) entry which is preliminary data.</text>
</comment>
<dbReference type="PANTHER" id="PTHR36039">
    <property type="match status" value="1"/>
</dbReference>
<evidence type="ECO:0000313" key="1">
    <source>
        <dbReference type="EMBL" id="KHF45408.1"/>
    </source>
</evidence>
<accession>A0A837DEM4</accession>
<dbReference type="Proteomes" id="UP000030848">
    <property type="component" value="Unassembled WGS sequence"/>
</dbReference>
<proteinExistence type="predicted"/>
<evidence type="ECO:0000313" key="2">
    <source>
        <dbReference type="Proteomes" id="UP000030848"/>
    </source>
</evidence>
<reference evidence="1 2" key="1">
    <citation type="submission" date="2014-10" db="EMBL/GenBank/DDBJ databases">
        <title>Genome sequence of Micropolyspora internatus JCM3315.</title>
        <authorList>
            <person name="Shin S.-K."/>
            <person name="Yi H."/>
        </authorList>
    </citation>
    <scope>NUCLEOTIDE SEQUENCE [LARGE SCALE GENOMIC DNA]</scope>
    <source>
        <strain evidence="1 2">JCM 3315</strain>
    </source>
</reference>
<organism evidence="1 2">
    <name type="scientific">Saccharomonospora viridis</name>
    <dbReference type="NCBI Taxonomy" id="1852"/>
    <lineage>
        <taxon>Bacteria</taxon>
        <taxon>Bacillati</taxon>
        <taxon>Actinomycetota</taxon>
        <taxon>Actinomycetes</taxon>
        <taxon>Pseudonocardiales</taxon>
        <taxon>Pseudonocardiaceae</taxon>
        <taxon>Saccharomonospora</taxon>
    </lineage>
</organism>
<name>A0A837DEM4_9PSEU</name>
<sequence>MALAVCLLFDHGSERALRRLWAQLEELGVATLQTHTHRRHQPHLSYVVLREWEFDTVHTAVEALPDGGPVELTFEAMAAFPRGRISLVPSVSATLLRRHRAVVHAVRETGACVHHHYDIDRWLPHTSVATRATTRQLPMVAASVYDILPLTVYAPRAALIDSATGRWWSLPLVP</sequence>
<gene>
    <name evidence="1" type="ORF">MINT15_06250</name>
</gene>
<dbReference type="PANTHER" id="PTHR36039:SF2">
    <property type="entry name" value="RNA LIGASE_CYCLIC NUCLEOTIDE PHOSPHODIESTERASE FAMILY PROTEIN"/>
    <property type="match status" value="1"/>
</dbReference>
<dbReference type="OrthoDB" id="3397424at2"/>
<dbReference type="AlphaFoldDB" id="A0A837DEM4"/>
<dbReference type="OMA" id="RWVPHCT"/>
<keyword evidence="1" id="KW-0436">Ligase</keyword>
<dbReference type="Gene3D" id="3.90.1140.10">
    <property type="entry name" value="Cyclic phosphodiesterase"/>
    <property type="match status" value="1"/>
</dbReference>
<dbReference type="EMBL" id="JRZE01000002">
    <property type="protein sequence ID" value="KHF45408.1"/>
    <property type="molecule type" value="Genomic_DNA"/>
</dbReference>
<dbReference type="GO" id="GO:0016874">
    <property type="term" value="F:ligase activity"/>
    <property type="evidence" value="ECO:0007669"/>
    <property type="project" value="UniProtKB-KW"/>
</dbReference>
<dbReference type="SUPFAM" id="SSF55144">
    <property type="entry name" value="LigT-like"/>
    <property type="match status" value="1"/>
</dbReference>